<dbReference type="EMBL" id="CP043538">
    <property type="protein sequence ID" value="QGY02435.1"/>
    <property type="molecule type" value="Genomic_DNA"/>
</dbReference>
<gene>
    <name evidence="1" type="ORF">MMSR116_11555</name>
</gene>
<protein>
    <recommendedName>
        <fullName evidence="3">RcnB family protein</fullName>
    </recommendedName>
</protein>
<dbReference type="KEGG" id="mmes:MMSR116_11555"/>
<reference evidence="1 2" key="1">
    <citation type="journal article" date="2012" name="Genet. Mol. Biol.">
        <title>Analysis of 16S rRNA and mxaF genes revealing insights into Methylobacterium niche-specific plant association.</title>
        <authorList>
            <person name="Dourado M.N."/>
            <person name="Andreote F.D."/>
            <person name="Dini-Andreote F."/>
            <person name="Conti R."/>
            <person name="Araujo J.M."/>
            <person name="Araujo W.L."/>
        </authorList>
    </citation>
    <scope>NUCLEOTIDE SEQUENCE [LARGE SCALE GENOMIC DNA]</scope>
    <source>
        <strain evidence="1 2">SR1.6/6</strain>
    </source>
</reference>
<dbReference type="AlphaFoldDB" id="A0A6B9FMW9"/>
<evidence type="ECO:0000313" key="2">
    <source>
        <dbReference type="Proteomes" id="UP000012488"/>
    </source>
</evidence>
<evidence type="ECO:0000313" key="1">
    <source>
        <dbReference type="EMBL" id="QGY02435.1"/>
    </source>
</evidence>
<reference evidence="1 2" key="2">
    <citation type="journal article" date="2013" name="Genome Announc.">
        <title>Draft Genome Sequence of Methylobacterium mesophilicum Strain SR1.6/6, Isolated from Citrus sinensis.</title>
        <authorList>
            <person name="Marinho Almeida D."/>
            <person name="Dini-Andreote F."/>
            <person name="Camargo Neves A.A."/>
            <person name="Juca Ramos R.T."/>
            <person name="Andreote F.D."/>
            <person name="Carneiro A.R."/>
            <person name="Oliveira de Souza Lima A."/>
            <person name="Caracciolo Gomes de Sa P.H."/>
            <person name="Ribeiro Barbosa M.S."/>
            <person name="Araujo W.L."/>
            <person name="Silva A."/>
        </authorList>
    </citation>
    <scope>NUCLEOTIDE SEQUENCE [LARGE SCALE GENOMIC DNA]</scope>
    <source>
        <strain evidence="1 2">SR1.6/6</strain>
    </source>
</reference>
<proteinExistence type="predicted"/>
<evidence type="ECO:0008006" key="3">
    <source>
        <dbReference type="Google" id="ProtNLM"/>
    </source>
</evidence>
<dbReference type="Proteomes" id="UP000012488">
    <property type="component" value="Chromosome"/>
</dbReference>
<name>A0A6B9FMW9_9HYPH</name>
<sequence length="131" mass="14180">MSMETQSKRRILLHVIVGILFVAICAPLHAQPLTLQVNPRGGLTGEIERGGVPVTIAALFETGPRYTAENGIGRRVGIGSSIPDWIEMGSFRNQSIPGFTPMGHYGYFISPDGKAVIVDLGSHRIVRVLTQ</sequence>
<accession>A0A6B9FMW9</accession>
<dbReference type="OrthoDB" id="7995251at2"/>
<organism evidence="1 2">
    <name type="scientific">Methylobacterium mesophilicum SR1.6/6</name>
    <dbReference type="NCBI Taxonomy" id="908290"/>
    <lineage>
        <taxon>Bacteria</taxon>
        <taxon>Pseudomonadati</taxon>
        <taxon>Pseudomonadota</taxon>
        <taxon>Alphaproteobacteria</taxon>
        <taxon>Hyphomicrobiales</taxon>
        <taxon>Methylobacteriaceae</taxon>
        <taxon>Methylobacterium</taxon>
    </lineage>
</organism>
<dbReference type="RefSeq" id="WP_158168854.1">
    <property type="nucleotide sequence ID" value="NZ_CP043538.1"/>
</dbReference>